<keyword evidence="18" id="KW-0830">Ubiquinone</keyword>
<evidence type="ECO:0000256" key="6">
    <source>
        <dbReference type="ARBA" id="ARBA00022448"/>
    </source>
</evidence>
<evidence type="ECO:0000256" key="11">
    <source>
        <dbReference type="ARBA" id="ARBA00022989"/>
    </source>
</evidence>
<dbReference type="PANTHER" id="PTHR15083">
    <property type="entry name" value="NADH DEHYDROGENASE [UBIQUINONE] 1 BETA SUBCOMPLEX SUBUNIT 6"/>
    <property type="match status" value="1"/>
</dbReference>
<evidence type="ECO:0000256" key="13">
    <source>
        <dbReference type="ARBA" id="ARBA00023128"/>
    </source>
</evidence>
<gene>
    <name evidence="18" type="primary">Ndufb6</name>
</gene>
<evidence type="ECO:0000256" key="7">
    <source>
        <dbReference type="ARBA" id="ARBA00022660"/>
    </source>
</evidence>
<evidence type="ECO:0000256" key="5">
    <source>
        <dbReference type="ARBA" id="ARBA00018675"/>
    </source>
</evidence>
<dbReference type="GO" id="GO:0005743">
    <property type="term" value="C:mitochondrial inner membrane"/>
    <property type="evidence" value="ECO:0007669"/>
    <property type="project" value="UniProtKB-SubCell"/>
</dbReference>
<evidence type="ECO:0000256" key="15">
    <source>
        <dbReference type="ARBA" id="ARBA00029949"/>
    </source>
</evidence>
<comment type="similarity">
    <text evidence="3">Belongs to the complex I NDUFB6 subunit family.</text>
</comment>
<keyword evidence="10" id="KW-0249">Electron transport</keyword>
<evidence type="ECO:0000256" key="9">
    <source>
        <dbReference type="ARBA" id="ARBA00022792"/>
    </source>
</evidence>
<comment type="subcellular location">
    <subcellularLocation>
        <location evidence="2">Mitochondrion inner membrane</location>
        <topology evidence="2">Single-pass membrane protein</topology>
    </subcellularLocation>
</comment>
<evidence type="ECO:0000256" key="16">
    <source>
        <dbReference type="ARBA" id="ARBA00030214"/>
    </source>
</evidence>
<evidence type="ECO:0000256" key="12">
    <source>
        <dbReference type="ARBA" id="ARBA00022990"/>
    </source>
</evidence>
<keyword evidence="11 17" id="KW-1133">Transmembrane helix</keyword>
<proteinExistence type="evidence at transcript level"/>
<evidence type="ECO:0000256" key="8">
    <source>
        <dbReference type="ARBA" id="ARBA00022692"/>
    </source>
</evidence>
<name>A0A6F9DLE2_9ASCI</name>
<dbReference type="Pfam" id="PF09782">
    <property type="entry name" value="NDUF_B6"/>
    <property type="match status" value="1"/>
</dbReference>
<accession>A0A6F9DLE2</accession>
<organism evidence="18">
    <name type="scientific">Phallusia mammillata</name>
    <dbReference type="NCBI Taxonomy" id="59560"/>
    <lineage>
        <taxon>Eukaryota</taxon>
        <taxon>Metazoa</taxon>
        <taxon>Chordata</taxon>
        <taxon>Tunicata</taxon>
        <taxon>Ascidiacea</taxon>
        <taxon>Phlebobranchia</taxon>
        <taxon>Ascidiidae</taxon>
        <taxon>Phallusia</taxon>
    </lineage>
</organism>
<dbReference type="GO" id="GO:0006120">
    <property type="term" value="P:mitochondrial electron transport, NADH to ubiquinone"/>
    <property type="evidence" value="ECO:0007669"/>
    <property type="project" value="InterPro"/>
</dbReference>
<comment type="subunit">
    <text evidence="4">Complex I is composed of 45 different subunits.</text>
</comment>
<keyword evidence="6" id="KW-0813">Transport</keyword>
<reference evidence="18" key="1">
    <citation type="submission" date="2020-04" db="EMBL/GenBank/DDBJ databases">
        <authorList>
            <person name="Neveu A P."/>
        </authorList>
    </citation>
    <scope>NUCLEOTIDE SEQUENCE</scope>
    <source>
        <tissue evidence="18">Whole embryo</tissue>
    </source>
</reference>
<keyword evidence="9" id="KW-0999">Mitochondrion inner membrane</keyword>
<keyword evidence="8 17" id="KW-0812">Transmembrane</keyword>
<evidence type="ECO:0000256" key="14">
    <source>
        <dbReference type="ARBA" id="ARBA00023136"/>
    </source>
</evidence>
<sequence length="180" mass="21891">MAVTEAVAAGMYKDMDRLVEMRKKGEILSALDEQRLRDYQLRRLRRLWLKDQILSAREPLHPPKKEGFFTKLWAREEAFWSRHLKFRQFSGHFYHGHYGKVPLLLLYRAQRWFRSFYGVMIIPSFPLVYFLTHYKFEVPNCFYRTTMHTFPGDKHFKSKIKDLEFDPIRYTYVNPENKTK</sequence>
<comment type="function">
    <text evidence="1">Accessory subunit of the mitochondrial membrane respiratory chain NADH dehydrogenase (Complex I), that is believed not to be involved in catalysis. Complex I functions in the transfer of electrons from NADH to the respiratory chain. The immediate electron acceptor for the enzyme is believed to be ubiquinone.</text>
</comment>
<evidence type="ECO:0000256" key="1">
    <source>
        <dbReference type="ARBA" id="ARBA00003195"/>
    </source>
</evidence>
<dbReference type="PANTHER" id="PTHR15083:SF0">
    <property type="entry name" value="NADH DEHYDROGENASE [UBIQUINONE] 1 BETA SUBCOMPLEX SUBUNIT 6"/>
    <property type="match status" value="1"/>
</dbReference>
<evidence type="ECO:0000256" key="3">
    <source>
        <dbReference type="ARBA" id="ARBA00007771"/>
    </source>
</evidence>
<dbReference type="AlphaFoldDB" id="A0A6F9DLE2"/>
<dbReference type="InterPro" id="IPR019174">
    <property type="entry name" value="NADH_DH_b-subcmplx_su6"/>
</dbReference>
<evidence type="ECO:0000256" key="2">
    <source>
        <dbReference type="ARBA" id="ARBA00004434"/>
    </source>
</evidence>
<keyword evidence="14 17" id="KW-0472">Membrane</keyword>
<evidence type="ECO:0000313" key="18">
    <source>
        <dbReference type="EMBL" id="CAB3264264.1"/>
    </source>
</evidence>
<evidence type="ECO:0000256" key="17">
    <source>
        <dbReference type="SAM" id="Phobius"/>
    </source>
</evidence>
<dbReference type="EMBL" id="LR788402">
    <property type="protein sequence ID" value="CAB3264264.1"/>
    <property type="molecule type" value="mRNA"/>
</dbReference>
<keyword evidence="13" id="KW-0496">Mitochondrion</keyword>
<feature type="transmembrane region" description="Helical" evidence="17">
    <location>
        <begin position="112"/>
        <end position="131"/>
    </location>
</feature>
<protein>
    <recommendedName>
        <fullName evidence="5">NADH dehydrogenase [ubiquinone] 1 beta subcomplex subunit 6</fullName>
    </recommendedName>
    <alternativeName>
        <fullName evidence="16">Complex I-B17</fullName>
    </alternativeName>
    <alternativeName>
        <fullName evidence="15">NADH-ubiquinone oxidoreductase B17 subunit</fullName>
    </alternativeName>
</protein>
<evidence type="ECO:0000256" key="10">
    <source>
        <dbReference type="ARBA" id="ARBA00022982"/>
    </source>
</evidence>
<evidence type="ECO:0000256" key="4">
    <source>
        <dbReference type="ARBA" id="ARBA00011533"/>
    </source>
</evidence>
<keyword evidence="12" id="KW-0007">Acetylation</keyword>
<keyword evidence="7" id="KW-0679">Respiratory chain</keyword>